<dbReference type="AlphaFoldDB" id="A0A0B4XDC6"/>
<dbReference type="GO" id="GO:0016757">
    <property type="term" value="F:glycosyltransferase activity"/>
    <property type="evidence" value="ECO:0007669"/>
    <property type="project" value="InterPro"/>
</dbReference>
<dbReference type="Gene3D" id="3.40.50.2000">
    <property type="entry name" value="Glycogen Phosphorylase B"/>
    <property type="match status" value="2"/>
</dbReference>
<dbReference type="Pfam" id="PF00534">
    <property type="entry name" value="Glycos_transf_1"/>
    <property type="match status" value="1"/>
</dbReference>
<geneLocation type="plasmid" evidence="2 3">
    <name>pRgalR602c</name>
</geneLocation>
<keyword evidence="2" id="KW-0614">Plasmid</keyword>
<dbReference type="CDD" id="cd03801">
    <property type="entry name" value="GT4_PimA-like"/>
    <property type="match status" value="1"/>
</dbReference>
<organism evidence="2 3">
    <name type="scientific">Rhizobium gallicum bv. gallicum R602sp</name>
    <dbReference type="NCBI Taxonomy" id="1041138"/>
    <lineage>
        <taxon>Bacteria</taxon>
        <taxon>Pseudomonadati</taxon>
        <taxon>Pseudomonadota</taxon>
        <taxon>Alphaproteobacteria</taxon>
        <taxon>Hyphomicrobiales</taxon>
        <taxon>Rhizobiaceae</taxon>
        <taxon>Rhizobium/Agrobacterium group</taxon>
        <taxon>Rhizobium</taxon>
    </lineage>
</organism>
<protein>
    <submittedName>
        <fullName evidence="2">Glycosyltransferase family 1 protein</fullName>
    </submittedName>
</protein>
<dbReference type="InterPro" id="IPR001296">
    <property type="entry name" value="Glyco_trans_1"/>
</dbReference>
<sequence length="409" mass="44947">MISNIAPFGDTIANTVYTGKSMGSRPIVVVYPFVGDKFGGSDISAIKLIEALQPSEVRPVVVLHKPNGDFVKYLDKRQIDYLTVKVSVLRPRYRGAGSAAAAGYLYTVARLIRFLRRHKADIVHTNDGSIHATWGLPTVLSGARLLWHHRGDPAGRGINLLAPFIASHIVTVSNYAKPTSPLLPISARTSVIHSPFDHPEPLLDREECRLDLVRELGLDEKTRLIGFFGTLIDRKRPIRFVEAIHAFCAQHPELTVAGLLFGSPEHCGERLDVEVAARARELGIEKAIHLMGFRSSINRLMCAMDILLVPAINEPFGRTLIEAMLVGTPVVATNHGGNPEAIVDGETGYLVEPEVPSAFVPPMAKLLKDPSEWQRVSANAQKSALAHYGIRPHTEKIMHIYRELAGRTA</sequence>
<name>A0A0B4XDC6_9HYPH</name>
<dbReference type="Proteomes" id="UP000031368">
    <property type="component" value="Plasmid pRgalR602c"/>
</dbReference>
<evidence type="ECO:0000259" key="1">
    <source>
        <dbReference type="Pfam" id="PF00534"/>
    </source>
</evidence>
<keyword evidence="2" id="KW-0808">Transferase</keyword>
<keyword evidence="3" id="KW-1185">Reference proteome</keyword>
<reference evidence="2 3" key="1">
    <citation type="submission" date="2013-11" db="EMBL/GenBank/DDBJ databases">
        <title>Complete genome sequence of Rhizobium gallicum bv. gallicum R602.</title>
        <authorList>
            <person name="Bustos P."/>
            <person name="Santamaria R.I."/>
            <person name="Lozano L."/>
            <person name="Acosta J.L."/>
            <person name="Ormeno-Orrillo E."/>
            <person name="Rogel M.A."/>
            <person name="Romero D."/>
            <person name="Cevallos M.A."/>
            <person name="Martinez-Romero E."/>
            <person name="Gonzalez V."/>
        </authorList>
    </citation>
    <scope>NUCLEOTIDE SEQUENCE [LARGE SCALE GENOMIC DNA]</scope>
    <source>
        <strain evidence="2 3">R602</strain>
        <plasmid evidence="2 3">pRgalR602c</plasmid>
    </source>
</reference>
<dbReference type="HOGENOM" id="CLU_009583_0_4_5"/>
<dbReference type="KEGG" id="rga:RGR602_PC01075"/>
<dbReference type="RefSeq" id="WP_170250948.1">
    <property type="nucleotide sequence ID" value="NZ_CP006880.1"/>
</dbReference>
<accession>A0A0B4XDC6</accession>
<proteinExistence type="predicted"/>
<dbReference type="PANTHER" id="PTHR12526">
    <property type="entry name" value="GLYCOSYLTRANSFERASE"/>
    <property type="match status" value="1"/>
</dbReference>
<evidence type="ECO:0000313" key="2">
    <source>
        <dbReference type="EMBL" id="AJD45106.1"/>
    </source>
</evidence>
<dbReference type="SUPFAM" id="SSF53756">
    <property type="entry name" value="UDP-Glycosyltransferase/glycogen phosphorylase"/>
    <property type="match status" value="1"/>
</dbReference>
<gene>
    <name evidence="2" type="ORF">RGR602_PC01075</name>
</gene>
<dbReference type="EMBL" id="CP006880">
    <property type="protein sequence ID" value="AJD45106.1"/>
    <property type="molecule type" value="Genomic_DNA"/>
</dbReference>
<feature type="domain" description="Glycosyl transferase family 1" evidence="1">
    <location>
        <begin position="214"/>
        <end position="382"/>
    </location>
</feature>
<evidence type="ECO:0000313" key="3">
    <source>
        <dbReference type="Proteomes" id="UP000031368"/>
    </source>
</evidence>